<dbReference type="RefSeq" id="WP_172622965.1">
    <property type="nucleotide sequence ID" value="NZ_CP022115.1"/>
</dbReference>
<evidence type="ECO:0000313" key="7">
    <source>
        <dbReference type="Proteomes" id="UP000197424"/>
    </source>
</evidence>
<dbReference type="GO" id="GO:0008713">
    <property type="term" value="F:ADP-heptose-lipopolysaccharide heptosyltransferase activity"/>
    <property type="evidence" value="ECO:0007669"/>
    <property type="project" value="UniProtKB-EC"/>
</dbReference>
<dbReference type="FunFam" id="3.40.50.2000:FF:000023">
    <property type="entry name" value="ADP-heptose--LPS heptosyltransferase II"/>
    <property type="match status" value="1"/>
</dbReference>
<dbReference type="InterPro" id="IPR011910">
    <property type="entry name" value="RfaF"/>
</dbReference>
<protein>
    <recommendedName>
        <fullName evidence="4">lipopolysaccharide heptosyltransferase II</fullName>
        <ecNumber evidence="4">2.4.99.24</ecNumber>
    </recommendedName>
</protein>
<dbReference type="InterPro" id="IPR051199">
    <property type="entry name" value="LPS_LOS_Heptosyltrfase"/>
</dbReference>
<keyword evidence="2" id="KW-0808">Transferase</keyword>
<evidence type="ECO:0000313" key="6">
    <source>
        <dbReference type="EMBL" id="ASJ25037.1"/>
    </source>
</evidence>
<comment type="similarity">
    <text evidence="3">Belongs to the glycosyltransferase 9 family.</text>
</comment>
<dbReference type="AlphaFoldDB" id="A0A248LJV6"/>
<gene>
    <name evidence="6" type="primary">rfaF</name>
    <name evidence="6" type="ORF">LHGZ1_2206</name>
</gene>
<evidence type="ECO:0000256" key="3">
    <source>
        <dbReference type="ARBA" id="ARBA00043995"/>
    </source>
</evidence>
<dbReference type="EC" id="2.4.99.24" evidence="4"/>
<proteinExistence type="inferred from homology"/>
<evidence type="ECO:0000256" key="1">
    <source>
        <dbReference type="ARBA" id="ARBA00022676"/>
    </source>
</evidence>
<dbReference type="SUPFAM" id="SSF53756">
    <property type="entry name" value="UDP-Glycosyltransferase/glycogen phosphorylase"/>
    <property type="match status" value="1"/>
</dbReference>
<evidence type="ECO:0000256" key="4">
    <source>
        <dbReference type="ARBA" id="ARBA00044042"/>
    </source>
</evidence>
<dbReference type="PANTHER" id="PTHR30160:SF7">
    <property type="entry name" value="ADP-HEPTOSE--LPS HEPTOSYLTRANSFERASE 2"/>
    <property type="match status" value="1"/>
</dbReference>
<dbReference type="Proteomes" id="UP000197424">
    <property type="component" value="Chromosome"/>
</dbReference>
<dbReference type="InterPro" id="IPR002201">
    <property type="entry name" value="Glyco_trans_9"/>
</dbReference>
<evidence type="ECO:0000256" key="2">
    <source>
        <dbReference type="ARBA" id="ARBA00022679"/>
    </source>
</evidence>
<organism evidence="6 7">
    <name type="scientific">Laribacter hongkongensis</name>
    <dbReference type="NCBI Taxonomy" id="168471"/>
    <lineage>
        <taxon>Bacteria</taxon>
        <taxon>Pseudomonadati</taxon>
        <taxon>Pseudomonadota</taxon>
        <taxon>Betaproteobacteria</taxon>
        <taxon>Neisseriales</taxon>
        <taxon>Aquaspirillaceae</taxon>
        <taxon>Laribacter</taxon>
    </lineage>
</organism>
<dbReference type="EMBL" id="CP022115">
    <property type="protein sequence ID" value="ASJ25037.1"/>
    <property type="molecule type" value="Genomic_DNA"/>
</dbReference>
<comment type="catalytic activity">
    <reaction evidence="5">
        <text>an L-alpha-D-Hep-(1-&gt;5)-[alpha-Kdo-(2-&gt;4)]-alpha-Kdo-(2-&gt;6)-lipid A + ADP-L-glycero-beta-D-manno-heptose = an L-alpha-D-Hep-(1-&gt;3)-L-alpha-D-Hep-(1-&gt;5)-[alpha-Kdo-(2-&gt;4)]-alpha-Kdo-(2-&gt;6)-lipid A + ADP + H(+)</text>
        <dbReference type="Rhea" id="RHEA:74071"/>
        <dbReference type="ChEBI" id="CHEBI:15378"/>
        <dbReference type="ChEBI" id="CHEBI:61506"/>
        <dbReference type="ChEBI" id="CHEBI:193068"/>
        <dbReference type="ChEBI" id="CHEBI:193069"/>
        <dbReference type="ChEBI" id="CHEBI:456216"/>
        <dbReference type="EC" id="2.4.99.24"/>
    </reaction>
</comment>
<dbReference type="Gene3D" id="3.40.50.2000">
    <property type="entry name" value="Glycogen Phosphorylase B"/>
    <property type="match status" value="2"/>
</dbReference>
<name>A0A248LJV6_9NEIS</name>
<keyword evidence="1" id="KW-0328">Glycosyltransferase</keyword>
<dbReference type="GO" id="GO:0009244">
    <property type="term" value="P:lipopolysaccharide core region biosynthetic process"/>
    <property type="evidence" value="ECO:0007669"/>
    <property type="project" value="TreeGrafter"/>
</dbReference>
<dbReference type="PANTHER" id="PTHR30160">
    <property type="entry name" value="TETRAACYLDISACCHARIDE 4'-KINASE-RELATED"/>
    <property type="match status" value="1"/>
</dbReference>
<dbReference type="CDD" id="cd03789">
    <property type="entry name" value="GT9_LPS_heptosyltransferase"/>
    <property type="match status" value="1"/>
</dbReference>
<dbReference type="GO" id="GO:0005829">
    <property type="term" value="C:cytosol"/>
    <property type="evidence" value="ECO:0007669"/>
    <property type="project" value="TreeGrafter"/>
</dbReference>
<accession>A0A248LJV6</accession>
<dbReference type="NCBIfam" id="TIGR02195">
    <property type="entry name" value="heptsyl_trn_II"/>
    <property type="match status" value="1"/>
</dbReference>
<sequence>MKILVSAPAWVGDAVMAQPLYRRLHERHPRLELHVLAPGWTLPVLARMPEVARTHLNPFGHGALELVKRLRLGRELAREQFDQVIVLQNSLKSALTPFATGAGIRTGFVGEMRYGLLNDLRKLDENALPDMVGRFVSLAEEPGVLPRRPIPYPSLSIDPATRKAAVQALGLDTSRPIIAFCPGAEYGPAKRWPAQHFAALAEHCLVAGKQVWLFGSAKDQEIAQAIKDQAPAGVINLCGRTRLDQAIDLLSLAEAAVCNDSGLMHVAAALGLPLVALYGSSSPEFTPPLTDRAVIVSLSLECSPCFERICPLGHMDCLNKLESGMVWDALNQAIARQPA</sequence>
<dbReference type="Pfam" id="PF01075">
    <property type="entry name" value="Glyco_transf_9"/>
    <property type="match status" value="1"/>
</dbReference>
<reference evidence="7" key="1">
    <citation type="submission" date="2017-06" db="EMBL/GenBank/DDBJ databases">
        <title>Whole genome sequence of Laribacter hongkongensis LHGZ1.</title>
        <authorList>
            <person name="Chen D."/>
            <person name="Wu H."/>
            <person name="Chen J."/>
        </authorList>
    </citation>
    <scope>NUCLEOTIDE SEQUENCE [LARGE SCALE GENOMIC DNA]</scope>
    <source>
        <strain evidence="7">LHGZ1</strain>
    </source>
</reference>
<evidence type="ECO:0000256" key="5">
    <source>
        <dbReference type="ARBA" id="ARBA00047503"/>
    </source>
</evidence>